<feature type="transmembrane region" description="Helical" evidence="2">
    <location>
        <begin position="12"/>
        <end position="31"/>
    </location>
</feature>
<feature type="transmembrane region" description="Helical" evidence="2">
    <location>
        <begin position="127"/>
        <end position="150"/>
    </location>
</feature>
<feature type="transmembrane region" description="Helical" evidence="2">
    <location>
        <begin position="98"/>
        <end position="115"/>
    </location>
</feature>
<keyword evidence="2" id="KW-1133">Transmembrane helix</keyword>
<gene>
    <name evidence="3" type="ORF">K1I41_09260</name>
</gene>
<organism evidence="3 4">
    <name type="scientific">Flavobacterium litorale</name>
    <dbReference type="NCBI Taxonomy" id="2856519"/>
    <lineage>
        <taxon>Bacteria</taxon>
        <taxon>Pseudomonadati</taxon>
        <taxon>Bacteroidota</taxon>
        <taxon>Flavobacteriia</taxon>
        <taxon>Flavobacteriales</taxon>
        <taxon>Flavobacteriaceae</taxon>
        <taxon>Flavobacterium</taxon>
    </lineage>
</organism>
<reference evidence="3 4" key="1">
    <citation type="submission" date="2021-07" db="EMBL/GenBank/DDBJ databases">
        <title>Flavobacterium WSW3-B6 sp.nov, isolated from seaweed.</title>
        <authorList>
            <person name="Muhammad N."/>
            <person name="Ho H."/>
            <person name="Lee Y.-J."/>
            <person name="Nguyen T."/>
            <person name="Ho J."/>
            <person name="Kim S.-G."/>
        </authorList>
    </citation>
    <scope>NUCLEOTIDE SEQUENCE [LARGE SCALE GENOMIC DNA]</scope>
    <source>
        <strain evidence="3 4">WSW3-B6</strain>
    </source>
</reference>
<evidence type="ECO:0000313" key="4">
    <source>
        <dbReference type="Proteomes" id="UP000825381"/>
    </source>
</evidence>
<protein>
    <submittedName>
        <fullName evidence="3">Uncharacterized protein</fullName>
    </submittedName>
</protein>
<keyword evidence="1" id="KW-0175">Coiled coil</keyword>
<proteinExistence type="predicted"/>
<accession>A0ABX8V4G1</accession>
<name>A0ABX8V4G1_9FLAO</name>
<evidence type="ECO:0000256" key="2">
    <source>
        <dbReference type="SAM" id="Phobius"/>
    </source>
</evidence>
<dbReference type="RefSeq" id="WP_220640074.1">
    <property type="nucleotide sequence ID" value="NZ_CP080429.1"/>
</dbReference>
<evidence type="ECO:0000313" key="3">
    <source>
        <dbReference type="EMBL" id="QYJ67729.1"/>
    </source>
</evidence>
<keyword evidence="2" id="KW-0472">Membrane</keyword>
<keyword evidence="4" id="KW-1185">Reference proteome</keyword>
<evidence type="ECO:0000256" key="1">
    <source>
        <dbReference type="SAM" id="Coils"/>
    </source>
</evidence>
<dbReference type="Proteomes" id="UP000825381">
    <property type="component" value="Chromosome"/>
</dbReference>
<keyword evidence="2" id="KW-0812">Transmembrane</keyword>
<dbReference type="EMBL" id="CP080429">
    <property type="protein sequence ID" value="QYJ67729.1"/>
    <property type="molecule type" value="Genomic_DNA"/>
</dbReference>
<sequence>MKEIIEIYSKIIVATFGFIGPSFTLLISIFIESIEKSRAKNEQQLKTIESLYADLYKNREERDMEEEMKKILKKNKTHKKQIMKELNLLNPRRQIKRVFIPLILSIIFIAIYYFARTKYCNLENSNLSLLKILVLAISGVCFAYCLFVLWQILNMVIEAKQALIKDRTDKVVKQENILEDKN</sequence>
<feature type="coiled-coil region" evidence="1">
    <location>
        <begin position="31"/>
        <end position="81"/>
    </location>
</feature>